<dbReference type="Pfam" id="PF00583">
    <property type="entry name" value="Acetyltransf_1"/>
    <property type="match status" value="1"/>
</dbReference>
<dbReference type="EMBL" id="CP058998">
    <property type="protein sequence ID" value="QLJ52976.1"/>
    <property type="molecule type" value="Genomic_DNA"/>
</dbReference>
<feature type="transmembrane region" description="Helical" evidence="2">
    <location>
        <begin position="46"/>
        <end position="65"/>
    </location>
</feature>
<proteinExistence type="predicted"/>
<accession>A0A7D6BLM5</accession>
<dbReference type="Gene3D" id="3.40.630.30">
    <property type="match status" value="1"/>
</dbReference>
<dbReference type="InterPro" id="IPR016181">
    <property type="entry name" value="Acyl_CoA_acyltransferase"/>
</dbReference>
<dbReference type="KEGG" id="flt:Sv326_0801"/>
<dbReference type="PANTHER" id="PTHR13947">
    <property type="entry name" value="GNAT FAMILY N-ACETYLTRANSFERASE"/>
    <property type="match status" value="1"/>
</dbReference>
<keyword evidence="2" id="KW-0812">Transmembrane</keyword>
<gene>
    <name evidence="4" type="ORF">Sv326_0801</name>
</gene>
<name>A0A7D6BLM5_FERL1</name>
<dbReference type="InterPro" id="IPR000182">
    <property type="entry name" value="GNAT_dom"/>
</dbReference>
<keyword evidence="2" id="KW-1133">Transmembrane helix</keyword>
<dbReference type="GO" id="GO:0008080">
    <property type="term" value="F:N-acetyltransferase activity"/>
    <property type="evidence" value="ECO:0007669"/>
    <property type="project" value="InterPro"/>
</dbReference>
<keyword evidence="2" id="KW-0472">Membrane</keyword>
<evidence type="ECO:0000313" key="5">
    <source>
        <dbReference type="Proteomes" id="UP000510821"/>
    </source>
</evidence>
<evidence type="ECO:0000259" key="3">
    <source>
        <dbReference type="PROSITE" id="PS51186"/>
    </source>
</evidence>
<evidence type="ECO:0000313" key="4">
    <source>
        <dbReference type="EMBL" id="QLJ52976.1"/>
    </source>
</evidence>
<keyword evidence="1" id="KW-0808">Transferase</keyword>
<sequence length="148" mass="16961">MDEFQQPLIRRIEQKDFEAVAEMTNRHFPQMDMTASRITRRLSKGFYYFVATVDGSVVGFVDILLREGRAKLMGLVVEDEFQGRGIGSALLNKALEFARTQGKNSVYLEVKQSNIRAIKMYETQGFVFSKERGESGESIYIMSRKVET</sequence>
<dbReference type="SUPFAM" id="SSF55729">
    <property type="entry name" value="Acyl-CoA N-acyltransferases (Nat)"/>
    <property type="match status" value="1"/>
</dbReference>
<dbReference type="Proteomes" id="UP000510821">
    <property type="component" value="Chromosome"/>
</dbReference>
<protein>
    <recommendedName>
        <fullName evidence="3">N-acetyltransferase domain-containing protein</fullName>
    </recommendedName>
</protein>
<evidence type="ECO:0000256" key="2">
    <source>
        <dbReference type="SAM" id="Phobius"/>
    </source>
</evidence>
<evidence type="ECO:0000256" key="1">
    <source>
        <dbReference type="ARBA" id="ARBA00022679"/>
    </source>
</evidence>
<dbReference type="PANTHER" id="PTHR13947:SF37">
    <property type="entry name" value="LD18367P"/>
    <property type="match status" value="1"/>
</dbReference>
<feature type="domain" description="N-acetyltransferase" evidence="3">
    <location>
        <begin position="7"/>
        <end position="147"/>
    </location>
</feature>
<dbReference type="AlphaFoldDB" id="A0A7D6BLM5"/>
<reference evidence="5" key="1">
    <citation type="submission" date="2020-07" db="EMBL/GenBank/DDBJ databases">
        <title>Metabolic diversity and evolutionary history of the archaeal phylum ###Micrarchaeota### uncovered from a freshwater lake metagenome.</title>
        <authorList>
            <person name="Kadnikov V.V."/>
            <person name="Savvichev A.S."/>
            <person name="Mardanov A.V."/>
            <person name="Beletsky A.V."/>
            <person name="Chupakov A.V."/>
            <person name="Kokryatskaya N.M."/>
            <person name="Pimenov N.V."/>
            <person name="Ravin N.V."/>
        </authorList>
    </citation>
    <scope>NUCLEOTIDE SEQUENCE [LARGE SCALE GENOMIC DNA]</scope>
</reference>
<dbReference type="PROSITE" id="PS51186">
    <property type="entry name" value="GNAT"/>
    <property type="match status" value="1"/>
</dbReference>
<dbReference type="CDD" id="cd04301">
    <property type="entry name" value="NAT_SF"/>
    <property type="match status" value="1"/>
</dbReference>
<dbReference type="InterPro" id="IPR050769">
    <property type="entry name" value="NAT_camello-type"/>
</dbReference>
<organism evidence="4 5">
    <name type="scientific">Fermentimicrarchaeum limneticum</name>
    <dbReference type="NCBI Taxonomy" id="2795018"/>
    <lineage>
        <taxon>Archaea</taxon>
        <taxon>Candidatus Micrarchaeota</taxon>
        <taxon>Candidatus Fermentimicrarchaeales</taxon>
        <taxon>Candidatus Fermentimicrarchaeaceae</taxon>
        <taxon>Candidatus Fermentimicrarchaeum</taxon>
    </lineage>
</organism>